<evidence type="ECO:0000256" key="4">
    <source>
        <dbReference type="ARBA" id="ARBA00023125"/>
    </source>
</evidence>
<dbReference type="Pfam" id="PF04082">
    <property type="entry name" value="Fungal_trans"/>
    <property type="match status" value="1"/>
</dbReference>
<keyword evidence="6" id="KW-0539">Nucleus</keyword>
<proteinExistence type="predicted"/>
<dbReference type="EMBL" id="ML991783">
    <property type="protein sequence ID" value="KAF2236718.1"/>
    <property type="molecule type" value="Genomic_DNA"/>
</dbReference>
<evidence type="ECO:0000256" key="2">
    <source>
        <dbReference type="ARBA" id="ARBA00022833"/>
    </source>
</evidence>
<dbReference type="CDD" id="cd00067">
    <property type="entry name" value="GAL4"/>
    <property type="match status" value="1"/>
</dbReference>
<evidence type="ECO:0000313" key="9">
    <source>
        <dbReference type="EMBL" id="KAF2236718.1"/>
    </source>
</evidence>
<evidence type="ECO:0000256" key="6">
    <source>
        <dbReference type="ARBA" id="ARBA00023242"/>
    </source>
</evidence>
<protein>
    <recommendedName>
        <fullName evidence="8">Xylanolytic transcriptional activator regulatory domain-containing protein</fullName>
    </recommendedName>
</protein>
<dbReference type="SUPFAM" id="SSF57701">
    <property type="entry name" value="Zn2/Cys6 DNA-binding domain"/>
    <property type="match status" value="1"/>
</dbReference>
<accession>A0A6A6HFV6</accession>
<feature type="region of interest" description="Disordered" evidence="7">
    <location>
        <begin position="560"/>
        <end position="649"/>
    </location>
</feature>
<feature type="compositionally biased region" description="Basic and acidic residues" evidence="7">
    <location>
        <begin position="598"/>
        <end position="612"/>
    </location>
</feature>
<gene>
    <name evidence="9" type="ORF">EV356DRAFT_442874</name>
</gene>
<keyword evidence="5" id="KW-0804">Transcription</keyword>
<dbReference type="PANTHER" id="PTHR47171">
    <property type="entry name" value="FARA-RELATED"/>
    <property type="match status" value="1"/>
</dbReference>
<reference evidence="9" key="1">
    <citation type="journal article" date="2020" name="Stud. Mycol.">
        <title>101 Dothideomycetes genomes: a test case for predicting lifestyles and emergence of pathogens.</title>
        <authorList>
            <person name="Haridas S."/>
            <person name="Albert R."/>
            <person name="Binder M."/>
            <person name="Bloem J."/>
            <person name="Labutti K."/>
            <person name="Salamov A."/>
            <person name="Andreopoulos B."/>
            <person name="Baker S."/>
            <person name="Barry K."/>
            <person name="Bills G."/>
            <person name="Bluhm B."/>
            <person name="Cannon C."/>
            <person name="Castanera R."/>
            <person name="Culley D."/>
            <person name="Daum C."/>
            <person name="Ezra D."/>
            <person name="Gonzalez J."/>
            <person name="Henrissat B."/>
            <person name="Kuo A."/>
            <person name="Liang C."/>
            <person name="Lipzen A."/>
            <person name="Lutzoni F."/>
            <person name="Magnuson J."/>
            <person name="Mondo S."/>
            <person name="Nolan M."/>
            <person name="Ohm R."/>
            <person name="Pangilinan J."/>
            <person name="Park H.-J."/>
            <person name="Ramirez L."/>
            <person name="Alfaro M."/>
            <person name="Sun H."/>
            <person name="Tritt A."/>
            <person name="Yoshinaga Y."/>
            <person name="Zwiers L.-H."/>
            <person name="Turgeon B."/>
            <person name="Goodwin S."/>
            <person name="Spatafora J."/>
            <person name="Crous P."/>
            <person name="Grigoriev I."/>
        </authorList>
    </citation>
    <scope>NUCLEOTIDE SEQUENCE</scope>
    <source>
        <strain evidence="9">Tuck. ex Michener</strain>
    </source>
</reference>
<dbReference type="GO" id="GO:0006351">
    <property type="term" value="P:DNA-templated transcription"/>
    <property type="evidence" value="ECO:0007669"/>
    <property type="project" value="InterPro"/>
</dbReference>
<organism evidence="9 10">
    <name type="scientific">Viridothelium virens</name>
    <name type="common">Speckled blister lichen</name>
    <name type="synonym">Trypethelium virens</name>
    <dbReference type="NCBI Taxonomy" id="1048519"/>
    <lineage>
        <taxon>Eukaryota</taxon>
        <taxon>Fungi</taxon>
        <taxon>Dikarya</taxon>
        <taxon>Ascomycota</taxon>
        <taxon>Pezizomycotina</taxon>
        <taxon>Dothideomycetes</taxon>
        <taxon>Dothideomycetes incertae sedis</taxon>
        <taxon>Trypetheliales</taxon>
        <taxon>Trypetheliaceae</taxon>
        <taxon>Viridothelium</taxon>
    </lineage>
</organism>
<dbReference type="CDD" id="cd12148">
    <property type="entry name" value="fungal_TF_MHR"/>
    <property type="match status" value="1"/>
</dbReference>
<dbReference type="GO" id="GO:0003677">
    <property type="term" value="F:DNA binding"/>
    <property type="evidence" value="ECO:0007669"/>
    <property type="project" value="UniProtKB-KW"/>
</dbReference>
<feature type="domain" description="Xylanolytic transcriptional activator regulatory" evidence="8">
    <location>
        <begin position="199"/>
        <end position="368"/>
    </location>
</feature>
<keyword evidence="10" id="KW-1185">Reference proteome</keyword>
<evidence type="ECO:0000256" key="1">
    <source>
        <dbReference type="ARBA" id="ARBA00022723"/>
    </source>
</evidence>
<dbReference type="GO" id="GO:0000981">
    <property type="term" value="F:DNA-binding transcription factor activity, RNA polymerase II-specific"/>
    <property type="evidence" value="ECO:0007669"/>
    <property type="project" value="InterPro"/>
</dbReference>
<keyword evidence="4" id="KW-0238">DNA-binding</keyword>
<feature type="compositionally biased region" description="Polar residues" evidence="7">
    <location>
        <begin position="582"/>
        <end position="596"/>
    </location>
</feature>
<feature type="compositionally biased region" description="Polar residues" evidence="7">
    <location>
        <begin position="618"/>
        <end position="627"/>
    </location>
</feature>
<keyword evidence="2" id="KW-0862">Zinc</keyword>
<dbReference type="GO" id="GO:0008270">
    <property type="term" value="F:zinc ion binding"/>
    <property type="evidence" value="ECO:0007669"/>
    <property type="project" value="InterPro"/>
</dbReference>
<feature type="compositionally biased region" description="Basic and acidic residues" evidence="7">
    <location>
        <begin position="91"/>
        <end position="101"/>
    </location>
</feature>
<evidence type="ECO:0000256" key="5">
    <source>
        <dbReference type="ARBA" id="ARBA00023163"/>
    </source>
</evidence>
<keyword evidence="3" id="KW-0805">Transcription regulation</keyword>
<name>A0A6A6HFV6_VIRVR</name>
<dbReference type="PANTHER" id="PTHR47171:SF6">
    <property type="entry name" value="SPECIFIC TRANSCRIPTION FACTOR, PUTATIVE (AFU_ORTHOLOGUE AFUA_2G06130)-RELATED"/>
    <property type="match status" value="1"/>
</dbReference>
<feature type="region of interest" description="Disordered" evidence="7">
    <location>
        <begin position="91"/>
        <end position="110"/>
    </location>
</feature>
<evidence type="ECO:0000259" key="8">
    <source>
        <dbReference type="Pfam" id="PF04082"/>
    </source>
</evidence>
<keyword evidence="1" id="KW-0479">Metal-binding</keyword>
<dbReference type="AlphaFoldDB" id="A0A6A6HFV6"/>
<evidence type="ECO:0000256" key="3">
    <source>
        <dbReference type="ARBA" id="ARBA00023015"/>
    </source>
</evidence>
<sequence>MSTMITFAADNELFRKRKRVYRACESCKKRRKRCDHTFTEEETNTSTASPVGSKARDKVEVNNGGLANVLEPQAAQNEENGYEKVTIEGMLEPHSDGDKSTENPSRFIGDMTPESVLRGRMQERGIGGPSQSQIGYFISAKEKEPETVKQTETQGIPNIIVSGGIDQQRKLRIQIALESYLQALGVSVLPSDADTEALMDIYFSSVQPLLPIIHKDGFKAAYKDGTVSKTLLQAVCLVASRHNTARPHLRLQDEAAILLEPKQFADRLYSSIVASLNAHLETDKLVLIQVNALLSINREVSAEHDDNSVHLAKAIQYAHSIGLHLGRARKELRDERLEKLFWCLWGLDKLTNGSINARPTQLKEADIGLTNMMDMKKYRHTAFGMWLRLCTYLENIISFYRPSADPASTGWEEDFPAFEDIVGTGGDKLQNEVITLLELLYHCVAMLSCRSRSMERPARSTPSYVRASLSAVRVISIMESPSARNLPPLPVPDWSVALSMSFAYRQYRQSKLSMHQARAKEDLEKCCNILEGLKTVWHSAGVVAEMGRAVISRANKVSRALDDRPRANGQGRAAERSKHRSQASYDSPPSRNNLPRSGSEKNSLEQDPKDPFHVYSPTELSGQQPISSAGGEHVAQDASRLTPSASNTSYDGAFDNIDAVLGSYPDLNFPLDFTDALASLNDQDMHAGSNEFFLG</sequence>
<dbReference type="InterPro" id="IPR036864">
    <property type="entry name" value="Zn2-C6_fun-type_DNA-bd_sf"/>
</dbReference>
<dbReference type="Proteomes" id="UP000800092">
    <property type="component" value="Unassembled WGS sequence"/>
</dbReference>
<dbReference type="InterPro" id="IPR052073">
    <property type="entry name" value="Amide_Lactam_Regulators"/>
</dbReference>
<feature type="region of interest" description="Disordered" evidence="7">
    <location>
        <begin position="33"/>
        <end position="55"/>
    </location>
</feature>
<feature type="compositionally biased region" description="Polar residues" evidence="7">
    <location>
        <begin position="639"/>
        <end position="649"/>
    </location>
</feature>
<dbReference type="InterPro" id="IPR007219">
    <property type="entry name" value="XnlR_reg_dom"/>
</dbReference>
<dbReference type="OrthoDB" id="10031947at2759"/>
<evidence type="ECO:0000313" key="10">
    <source>
        <dbReference type="Proteomes" id="UP000800092"/>
    </source>
</evidence>
<dbReference type="InterPro" id="IPR001138">
    <property type="entry name" value="Zn2Cys6_DnaBD"/>
</dbReference>
<evidence type="ECO:0000256" key="7">
    <source>
        <dbReference type="SAM" id="MobiDB-lite"/>
    </source>
</evidence>